<feature type="domain" description="Gamma tubulin complex component protein N-terminal" evidence="7">
    <location>
        <begin position="147"/>
        <end position="386"/>
    </location>
</feature>
<evidence type="ECO:0000256" key="4">
    <source>
        <dbReference type="ARBA" id="ARBA00023212"/>
    </source>
</evidence>
<gene>
    <name evidence="8" type="ORF">LODBEIA_P09730</name>
</gene>
<dbReference type="InterPro" id="IPR042241">
    <property type="entry name" value="GCP_C_sf"/>
</dbReference>
<evidence type="ECO:0000259" key="7">
    <source>
        <dbReference type="Pfam" id="PF17681"/>
    </source>
</evidence>
<dbReference type="Pfam" id="PF04130">
    <property type="entry name" value="GCP_C_terminal"/>
    <property type="match status" value="1"/>
</dbReference>
<dbReference type="InterPro" id="IPR040457">
    <property type="entry name" value="GCP_C"/>
</dbReference>
<dbReference type="EMBL" id="OZ022405">
    <property type="protein sequence ID" value="CAK9436415.1"/>
    <property type="molecule type" value="Genomic_DNA"/>
</dbReference>
<evidence type="ECO:0000313" key="9">
    <source>
        <dbReference type="Proteomes" id="UP001497383"/>
    </source>
</evidence>
<dbReference type="InterPro" id="IPR041470">
    <property type="entry name" value="GCP_N"/>
</dbReference>
<proteinExistence type="inferred from homology"/>
<dbReference type="GeneID" id="92206169"/>
<accession>A0ABP0ZF10</accession>
<comment type="subcellular location">
    <subcellularLocation>
        <location evidence="5">Cytoplasm</location>
        <location evidence="5">Cytoskeleton</location>
        <location evidence="5">Microtubule organizing center</location>
    </subcellularLocation>
</comment>
<dbReference type="InterPro" id="IPR007259">
    <property type="entry name" value="GCP"/>
</dbReference>
<dbReference type="Proteomes" id="UP001497383">
    <property type="component" value="Chromosome 1"/>
</dbReference>
<evidence type="ECO:0000259" key="6">
    <source>
        <dbReference type="Pfam" id="PF04130"/>
    </source>
</evidence>
<evidence type="ECO:0000256" key="2">
    <source>
        <dbReference type="ARBA" id="ARBA00022490"/>
    </source>
</evidence>
<name>A0ABP0ZF10_9ASCO</name>
<evidence type="ECO:0000256" key="5">
    <source>
        <dbReference type="RuleBase" id="RU363050"/>
    </source>
</evidence>
<sequence length="775" mass="90351">MSFEKSHVLKLYCHRLAKSLVPRELGEEYINSVADDLFSVMQGPPHRGTDISTIVNKCKARFLSNNFKEEWAQFQNILHSLTGMKTLDQIANYLVFLDALRGEDMVPELRGTTASQHVPRIQSRSGKTLAQLIKPYYDSLPEKEILTYLPYTLRGMDSKLVTFVDNYRQLEIPSTINESYSGMLRQLFEYALLFKQLSLLVEQDRANLSSAVHSAFVALIEEALKSYSSFLNEIFTRSPSSILSVYVDLSPWLPKLRFLYRMALRLGSLDGFGFLTYVYKFTKFGDDNISVIAKKAFGAMSLPYFKIVESWCVKGDLVDDHNEFFVSFDSTQTKFNNIIVYHRDKVPEFIQNFSEKVFQIGKTLIFLNRYCRELEWINQFYVKYSTKLFAPGRNGLVSMNENVKMSFIDEAFDEVLSFFTRTLHKKYNLLAHLINFKRYYLMEQNDFIESIMEKGQSTLNEPAVNITASQLDTILNDAIQASTVKNSQSIDRVDMKIFTSETGSYGWEAFLINYKIDDLPFSFLIEDQISDYLKMFHLLRKLRHLEMLLNSNYEMYSRLSRTIVNLTRDHQHKNKFRAIIGINLMRNHLKRVLSGLGSYLSYDVVEESFESIIIKRFFFNDNDTELLLDRDALELPEKMEEKFNVNKLTIDEIISTHGNYLHQIAYTDILNEEVVGRKSNMCFIYQIYDLLQTIYDFISADQEYHALVYDFVLLSKKSSEDFEAEDDLEEVLSKMAKVFRRLKLDIYQTEFLPQLSILKEDLNLNENTQDFGMSL</sequence>
<dbReference type="Gene3D" id="1.20.120.1900">
    <property type="entry name" value="Gamma-tubulin complex, C-terminal domain"/>
    <property type="match status" value="1"/>
</dbReference>
<keyword evidence="9" id="KW-1185">Reference proteome</keyword>
<dbReference type="PANTHER" id="PTHR19302">
    <property type="entry name" value="GAMMA TUBULIN COMPLEX PROTEIN"/>
    <property type="match status" value="1"/>
</dbReference>
<dbReference type="PANTHER" id="PTHR19302:SF33">
    <property type="entry name" value="GAMMA-TUBULIN COMPLEX COMPONENT 5"/>
    <property type="match status" value="1"/>
</dbReference>
<comment type="similarity">
    <text evidence="1 5">Belongs to the TUBGCP family.</text>
</comment>
<feature type="domain" description="Gamma tubulin complex component C-terminal" evidence="6">
    <location>
        <begin position="429"/>
        <end position="741"/>
    </location>
</feature>
<protein>
    <recommendedName>
        <fullName evidence="5">Spindle pole body component</fullName>
    </recommendedName>
</protein>
<organism evidence="8 9">
    <name type="scientific">Lodderomyces beijingensis</name>
    <dbReference type="NCBI Taxonomy" id="1775926"/>
    <lineage>
        <taxon>Eukaryota</taxon>
        <taxon>Fungi</taxon>
        <taxon>Dikarya</taxon>
        <taxon>Ascomycota</taxon>
        <taxon>Saccharomycotina</taxon>
        <taxon>Pichiomycetes</taxon>
        <taxon>Debaryomycetaceae</taxon>
        <taxon>Candida/Lodderomyces clade</taxon>
        <taxon>Lodderomyces</taxon>
    </lineage>
</organism>
<dbReference type="Pfam" id="PF17681">
    <property type="entry name" value="GCP_N_terminal"/>
    <property type="match status" value="1"/>
</dbReference>
<reference evidence="8 9" key="1">
    <citation type="submission" date="2024-03" db="EMBL/GenBank/DDBJ databases">
        <authorList>
            <person name="Brejova B."/>
        </authorList>
    </citation>
    <scope>NUCLEOTIDE SEQUENCE [LARGE SCALE GENOMIC DNA]</scope>
    <source>
        <strain evidence="8 9">CBS 14171</strain>
    </source>
</reference>
<keyword evidence="4 5" id="KW-0206">Cytoskeleton</keyword>
<evidence type="ECO:0000256" key="3">
    <source>
        <dbReference type="ARBA" id="ARBA00022701"/>
    </source>
</evidence>
<keyword evidence="3 5" id="KW-0493">Microtubule</keyword>
<evidence type="ECO:0000256" key="1">
    <source>
        <dbReference type="ARBA" id="ARBA00010337"/>
    </source>
</evidence>
<dbReference type="RefSeq" id="XP_066827911.1">
    <property type="nucleotide sequence ID" value="XM_066976952.1"/>
</dbReference>
<keyword evidence="2 5" id="KW-0963">Cytoplasm</keyword>
<evidence type="ECO:0000313" key="8">
    <source>
        <dbReference type="EMBL" id="CAK9436415.1"/>
    </source>
</evidence>